<evidence type="ECO:0000313" key="2">
    <source>
        <dbReference type="EMBL" id="TQF67139.1"/>
    </source>
</evidence>
<dbReference type="Gene3D" id="3.40.50.1820">
    <property type="entry name" value="alpha/beta hydrolase"/>
    <property type="match status" value="1"/>
</dbReference>
<dbReference type="InterPro" id="IPR029058">
    <property type="entry name" value="AB_hydrolase_fold"/>
</dbReference>
<dbReference type="GO" id="GO:0055088">
    <property type="term" value="P:lipid homeostasis"/>
    <property type="evidence" value="ECO:0007669"/>
    <property type="project" value="TreeGrafter"/>
</dbReference>
<protein>
    <submittedName>
        <fullName evidence="2">Alpha/beta hydrolase</fullName>
    </submittedName>
</protein>
<dbReference type="GO" id="GO:0006654">
    <property type="term" value="P:phosphatidic acid biosynthetic process"/>
    <property type="evidence" value="ECO:0007669"/>
    <property type="project" value="TreeGrafter"/>
</dbReference>
<organism evidence="2 3">
    <name type="scientific">Rhodococcus spelaei</name>
    <dbReference type="NCBI Taxonomy" id="2546320"/>
    <lineage>
        <taxon>Bacteria</taxon>
        <taxon>Bacillati</taxon>
        <taxon>Actinomycetota</taxon>
        <taxon>Actinomycetes</taxon>
        <taxon>Mycobacteriales</taxon>
        <taxon>Nocardiaceae</taxon>
        <taxon>Rhodococcus</taxon>
    </lineage>
</organism>
<accession>A0A541B498</accession>
<name>A0A541B498_9NOCA</name>
<dbReference type="OrthoDB" id="9773549at2"/>
<dbReference type="InterPro" id="IPR000073">
    <property type="entry name" value="AB_hydrolase_1"/>
</dbReference>
<keyword evidence="3" id="KW-1185">Reference proteome</keyword>
<dbReference type="AlphaFoldDB" id="A0A541B498"/>
<dbReference type="Pfam" id="PF12697">
    <property type="entry name" value="Abhydrolase_6"/>
    <property type="match status" value="1"/>
</dbReference>
<dbReference type="PANTHER" id="PTHR42886:SF42">
    <property type="entry name" value="ALPHA_BETA-HYDROLASES SUPERFAMILY PROTEIN"/>
    <property type="match status" value="1"/>
</dbReference>
<sequence length="265" mass="29657">MVPKLELIHCKPVGTPNGPPILLVHGGWCGAWCWEYGFIDKLTELGWEVYALSLRGHGKSEGRDKLRWASIKNYVDDVRSVADSLPTPPLIVGHSMGGFVLQRYLTKGHPAAAAVLIAPVPAAGIRGFTMRLIRRHPRVWLRCYLTLSLMPVVEKPDHFREWVLGPETTEERVLEMHSHLQDESFRAVVDMTFALPPRRKDIPAIPMTVIAGENDAIFTVKGAQSTARRFGVTAHVVPGMPHGLLEPHWRDEVAERIDKFARSTT</sequence>
<dbReference type="EMBL" id="VIGH01000007">
    <property type="protein sequence ID" value="TQF67139.1"/>
    <property type="molecule type" value="Genomic_DNA"/>
</dbReference>
<reference evidence="2 3" key="1">
    <citation type="submission" date="2019-06" db="EMBL/GenBank/DDBJ databases">
        <title>Rhodococcus spaelei sp. nov., isolated from a cave.</title>
        <authorList>
            <person name="Lee S.D."/>
        </authorList>
    </citation>
    <scope>NUCLEOTIDE SEQUENCE [LARGE SCALE GENOMIC DNA]</scope>
    <source>
        <strain evidence="2 3">C9-5</strain>
    </source>
</reference>
<evidence type="ECO:0000313" key="3">
    <source>
        <dbReference type="Proteomes" id="UP000316256"/>
    </source>
</evidence>
<evidence type="ECO:0000259" key="1">
    <source>
        <dbReference type="Pfam" id="PF12697"/>
    </source>
</evidence>
<dbReference type="SUPFAM" id="SSF53474">
    <property type="entry name" value="alpha/beta-Hydrolases"/>
    <property type="match status" value="1"/>
</dbReference>
<dbReference type="GO" id="GO:0042171">
    <property type="term" value="F:lysophosphatidic acid acyltransferase activity"/>
    <property type="evidence" value="ECO:0007669"/>
    <property type="project" value="TreeGrafter"/>
</dbReference>
<dbReference type="PANTHER" id="PTHR42886">
    <property type="entry name" value="RE40534P-RELATED"/>
    <property type="match status" value="1"/>
</dbReference>
<dbReference type="Proteomes" id="UP000316256">
    <property type="component" value="Unassembled WGS sequence"/>
</dbReference>
<feature type="domain" description="AB hydrolase-1" evidence="1">
    <location>
        <begin position="21"/>
        <end position="255"/>
    </location>
</feature>
<dbReference type="GO" id="GO:0052689">
    <property type="term" value="F:carboxylic ester hydrolase activity"/>
    <property type="evidence" value="ECO:0007669"/>
    <property type="project" value="TreeGrafter"/>
</dbReference>
<comment type="caution">
    <text evidence="2">The sequence shown here is derived from an EMBL/GenBank/DDBJ whole genome shotgun (WGS) entry which is preliminary data.</text>
</comment>
<proteinExistence type="predicted"/>
<gene>
    <name evidence="2" type="ORF">FK531_16335</name>
</gene>
<keyword evidence="2" id="KW-0378">Hydrolase</keyword>